<protein>
    <submittedName>
        <fullName evidence="1">FBD-associated F-box protein</fullName>
    </submittedName>
</protein>
<keyword evidence="2" id="KW-1185">Reference proteome</keyword>
<evidence type="ECO:0000313" key="2">
    <source>
        <dbReference type="Proteomes" id="UP001164539"/>
    </source>
</evidence>
<reference evidence="1 2" key="1">
    <citation type="journal article" date="2023" name="Science">
        <title>Complex scaffold remodeling in plant triterpene biosynthesis.</title>
        <authorList>
            <person name="De La Pena R."/>
            <person name="Hodgson H."/>
            <person name="Liu J.C."/>
            <person name="Stephenson M.J."/>
            <person name="Martin A.C."/>
            <person name="Owen C."/>
            <person name="Harkess A."/>
            <person name="Leebens-Mack J."/>
            <person name="Jimenez L.E."/>
            <person name="Osbourn A."/>
            <person name="Sattely E.S."/>
        </authorList>
    </citation>
    <scope>NUCLEOTIDE SEQUENCE [LARGE SCALE GENOMIC DNA]</scope>
    <source>
        <strain evidence="2">cv. JPN11</strain>
        <tissue evidence="1">Leaf</tissue>
    </source>
</reference>
<accession>A0ACC1Y8M2</accession>
<name>A0ACC1Y8M2_MELAZ</name>
<comment type="caution">
    <text evidence="1">The sequence shown here is derived from an EMBL/GenBank/DDBJ whole genome shotgun (WGS) entry which is preliminary data.</text>
</comment>
<dbReference type="Proteomes" id="UP001164539">
    <property type="component" value="Chromosome 4"/>
</dbReference>
<proteinExistence type="predicted"/>
<organism evidence="1 2">
    <name type="scientific">Melia azedarach</name>
    <name type="common">Chinaberry tree</name>
    <dbReference type="NCBI Taxonomy" id="155640"/>
    <lineage>
        <taxon>Eukaryota</taxon>
        <taxon>Viridiplantae</taxon>
        <taxon>Streptophyta</taxon>
        <taxon>Embryophyta</taxon>
        <taxon>Tracheophyta</taxon>
        <taxon>Spermatophyta</taxon>
        <taxon>Magnoliopsida</taxon>
        <taxon>eudicotyledons</taxon>
        <taxon>Gunneridae</taxon>
        <taxon>Pentapetalae</taxon>
        <taxon>rosids</taxon>
        <taxon>malvids</taxon>
        <taxon>Sapindales</taxon>
        <taxon>Meliaceae</taxon>
        <taxon>Melia</taxon>
    </lineage>
</organism>
<gene>
    <name evidence="1" type="ORF">OWV82_007994</name>
</gene>
<sequence length="432" mass="50212">MKTKENSLEDRISKLPDEILINILSRMTIKEAAITSLLSSRWRYLWTFFNGRLNFDDLLDLSDLKLSIDSCRDYDYNVYLRRKRLAIWVDQILGTLRTQTVEELKIRLGEIAICDVDNWFKFAIEKRIKRLELDFSCWVTICEPYPFPSKVDISSSFRSLTSLCLKNVDVTNEVVENLLRYCQLLEVLSLQVTKRVTSIKVSGPSLQLKYLELKFLPNLKDLEIDSANLISFKYAGAEFNANFRHVPSLVEMFIEGYYCEYFVHNLYKLTSVAAQLRTLKLLLMTATLPEAVLCSIPELPNLKHLELSILICENCFLTCASFLKASPSLHKLTVKLLYIPSVYVQRIMKHPHLSLRVLELTGFQWLEADIEFLTDLVENAVTLEKIIIDICRPHYLGTSRELLYRNTEYYQSARKRAVEFVAKFPRLESVIL</sequence>
<evidence type="ECO:0000313" key="1">
    <source>
        <dbReference type="EMBL" id="KAJ4720115.1"/>
    </source>
</evidence>
<dbReference type="EMBL" id="CM051397">
    <property type="protein sequence ID" value="KAJ4720115.1"/>
    <property type="molecule type" value="Genomic_DNA"/>
</dbReference>